<accession>A0ABQ1KT60</accession>
<evidence type="ECO:0000313" key="4">
    <source>
        <dbReference type="Proteomes" id="UP000629025"/>
    </source>
</evidence>
<protein>
    <submittedName>
        <fullName evidence="3">D-(-)-3-hydroxybutyrate oligomer hydrolase</fullName>
    </submittedName>
</protein>
<gene>
    <name evidence="3" type="ORF">GCM10011352_40910</name>
</gene>
<evidence type="ECO:0000256" key="2">
    <source>
        <dbReference type="SAM" id="SignalP"/>
    </source>
</evidence>
<dbReference type="GO" id="GO:0016787">
    <property type="term" value="F:hydrolase activity"/>
    <property type="evidence" value="ECO:0007669"/>
    <property type="project" value="UniProtKB-KW"/>
</dbReference>
<dbReference type="RefSeq" id="WP_188751896.1">
    <property type="nucleotide sequence ID" value="NZ_BMIJ01000010.1"/>
</dbReference>
<dbReference type="HAMAP" id="MF_01906">
    <property type="entry name" value="3HBOH"/>
    <property type="match status" value="1"/>
</dbReference>
<name>A0ABQ1KT60_9GAMM</name>
<dbReference type="EMBL" id="BMIJ01000010">
    <property type="protein sequence ID" value="GGC10255.1"/>
    <property type="molecule type" value="Genomic_DNA"/>
</dbReference>
<proteinExistence type="inferred from homology"/>
<comment type="caution">
    <text evidence="3">The sequence shown here is derived from an EMBL/GenBank/DDBJ whole genome shotgun (WGS) entry which is preliminary data.</text>
</comment>
<dbReference type="Pfam" id="PF10605">
    <property type="entry name" value="3HBOH"/>
    <property type="match status" value="1"/>
</dbReference>
<dbReference type="PIRSF" id="PIRSF011409">
    <property type="entry name" value="HObutyrate_olig_hydrol"/>
    <property type="match status" value="1"/>
</dbReference>
<feature type="chain" id="PRO_5046498698" evidence="2">
    <location>
        <begin position="29"/>
        <end position="704"/>
    </location>
</feature>
<keyword evidence="4" id="KW-1185">Reference proteome</keyword>
<keyword evidence="1 3" id="KW-0378">Hydrolase</keyword>
<feature type="signal peptide" evidence="2">
    <location>
        <begin position="1"/>
        <end position="28"/>
    </location>
</feature>
<dbReference type="InterPro" id="IPR016582">
    <property type="entry name" value="OHBut_olig_hydro_put"/>
</dbReference>
<organism evidence="3 4">
    <name type="scientific">Marinobacterium zhoushanense</name>
    <dbReference type="NCBI Taxonomy" id="1679163"/>
    <lineage>
        <taxon>Bacteria</taxon>
        <taxon>Pseudomonadati</taxon>
        <taxon>Pseudomonadota</taxon>
        <taxon>Gammaproteobacteria</taxon>
        <taxon>Oceanospirillales</taxon>
        <taxon>Oceanospirillaceae</taxon>
        <taxon>Marinobacterium</taxon>
    </lineage>
</organism>
<evidence type="ECO:0000256" key="1">
    <source>
        <dbReference type="ARBA" id="ARBA00022801"/>
    </source>
</evidence>
<keyword evidence="2" id="KW-0732">Signal</keyword>
<evidence type="ECO:0000313" key="3">
    <source>
        <dbReference type="EMBL" id="GGC10255.1"/>
    </source>
</evidence>
<sequence length="704" mass="73703">MLCSKRRALRHFPLLLVCLGLSPATALAQGQGFNAKPAFIGTVSSTQYDGVSDDLLTAGLGLSGLQAAAPALSSPPSTAELRRLAIYNNYRALVDVASNGGFGSLFGPRTSVDADGNVNSGGSGMIAGTEYLAYADDGSGRQNVTLMVQVPAHFSPDHPCIVTGTSSGSRGVYGAIGTAGEWGLQKGCAVAYADKGTGTGLHDLDTNSVSLIDGQRADADLAGNESSFSADLDAAARTDLLTAWPYRVAIKHAHSKQNPEADWGLNTLQAVQFAFYVLNEQFGPEHKLQGHKVVLRPSNTLVIASSASNGAGAALAAAEQDQGHWIDGVAVSEPQIQLLPDDRVSVERGQRLLSGSGKTLFDYTSFANLYQPCAALSTRAVDAPGRLFVPAASAANRCAALRANGLLNADVLADQAEEALDRLFDYGWEPESVLLHASHYAFATPAIAVLYANAYGRFGVEERLCAFSYAGVDAAGAPAPIAGTALEQSFGSGNGIPPTAGAQIINDAAVGGPRRDAVSISPSTGLTDFNVDGARCLRDLLQPGSAEAQRVQQGIDEVLRRANLHGKPAIIVHGRSDALVPVGFSSRPYFGLNQLVEQGESQLRYIEVTNAQHFDAFIDHVALPGYDSHFVPLHPYLGEALDWIYDHLSTGRPLPLSQVVRTTPRGGVPGAAPALTSANLPPIAAQPAAEDLISFDNGTVYVPD</sequence>
<reference evidence="4" key="1">
    <citation type="journal article" date="2019" name="Int. J. Syst. Evol. Microbiol.">
        <title>The Global Catalogue of Microorganisms (GCM) 10K type strain sequencing project: providing services to taxonomists for standard genome sequencing and annotation.</title>
        <authorList>
            <consortium name="The Broad Institute Genomics Platform"/>
            <consortium name="The Broad Institute Genome Sequencing Center for Infectious Disease"/>
            <person name="Wu L."/>
            <person name="Ma J."/>
        </authorList>
    </citation>
    <scope>NUCLEOTIDE SEQUENCE [LARGE SCALE GENOMIC DNA]</scope>
    <source>
        <strain evidence="4">CGMCC 1.15341</strain>
    </source>
</reference>
<dbReference type="Proteomes" id="UP000629025">
    <property type="component" value="Unassembled WGS sequence"/>
</dbReference>